<evidence type="ECO:0000313" key="3">
    <source>
        <dbReference type="EMBL" id="MYM41846.1"/>
    </source>
</evidence>
<dbReference type="Gene3D" id="1.10.530.10">
    <property type="match status" value="1"/>
</dbReference>
<organism evidence="3 4">
    <name type="scientific">Duganella qianjiadongensis</name>
    <dbReference type="NCBI Taxonomy" id="2692176"/>
    <lineage>
        <taxon>Bacteria</taxon>
        <taxon>Pseudomonadati</taxon>
        <taxon>Pseudomonadota</taxon>
        <taxon>Betaproteobacteria</taxon>
        <taxon>Burkholderiales</taxon>
        <taxon>Oxalobacteraceae</taxon>
        <taxon>Telluria group</taxon>
        <taxon>Duganella</taxon>
    </lineage>
</organism>
<reference evidence="3 4" key="1">
    <citation type="submission" date="2019-12" db="EMBL/GenBank/DDBJ databases">
        <title>Novel species isolated from a subtropical stream in China.</title>
        <authorList>
            <person name="Lu H."/>
        </authorList>
    </citation>
    <scope>NUCLEOTIDE SEQUENCE [LARGE SCALE GENOMIC DNA]</scope>
    <source>
        <strain evidence="3 4">CY13W</strain>
    </source>
</reference>
<dbReference type="EMBL" id="WWCM01000024">
    <property type="protein sequence ID" value="MYM41846.1"/>
    <property type="molecule type" value="Genomic_DNA"/>
</dbReference>
<evidence type="ECO:0000259" key="2">
    <source>
        <dbReference type="Pfam" id="PF00182"/>
    </source>
</evidence>
<gene>
    <name evidence="3" type="ORF">GTP27_21305</name>
</gene>
<feature type="signal peptide" evidence="1">
    <location>
        <begin position="1"/>
        <end position="21"/>
    </location>
</feature>
<proteinExistence type="predicted"/>
<dbReference type="SUPFAM" id="SSF53955">
    <property type="entry name" value="Lysozyme-like"/>
    <property type="match status" value="1"/>
</dbReference>
<dbReference type="RefSeq" id="WP_161041110.1">
    <property type="nucleotide sequence ID" value="NZ_WWCM01000024.1"/>
</dbReference>
<name>A0ABW9VR13_9BURK</name>
<protein>
    <recommendedName>
        <fullName evidence="2">Glycoside hydrolase family 19 catalytic domain-containing protein</fullName>
    </recommendedName>
</protein>
<sequence length="233" mass="26762">MRKLMLFMALLPVLTSAWAQAGSHKISRNTFYSECSKSFPNYLFTGEARNSFDGIFDYWESKRYEDKRWLAYILATAYRETAGTMLPVREGLCSNDQCSIDAVTALFKKNNRPDSENYAQDVNGKSYFGRGFVQITHKRNYARVGQRLGWGNDLVDHPELALQREKAIPILVEGVVQGLFSRDPKTGEWRKLSTYLNERESDWLGSRRIINPGSKRAQIPAEYAKKFYACLSK</sequence>
<dbReference type="InterPro" id="IPR000726">
    <property type="entry name" value="Glyco_hydro_19_cat"/>
</dbReference>
<keyword evidence="1" id="KW-0732">Signal</keyword>
<dbReference type="InterPro" id="IPR023346">
    <property type="entry name" value="Lysozyme-like_dom_sf"/>
</dbReference>
<dbReference type="Proteomes" id="UP000478090">
    <property type="component" value="Unassembled WGS sequence"/>
</dbReference>
<keyword evidence="4" id="KW-1185">Reference proteome</keyword>
<accession>A0ABW9VR13</accession>
<feature type="domain" description="Glycoside hydrolase family 19 catalytic" evidence="2">
    <location>
        <begin position="37"/>
        <end position="161"/>
    </location>
</feature>
<evidence type="ECO:0000256" key="1">
    <source>
        <dbReference type="SAM" id="SignalP"/>
    </source>
</evidence>
<comment type="caution">
    <text evidence="3">The sequence shown here is derived from an EMBL/GenBank/DDBJ whole genome shotgun (WGS) entry which is preliminary data.</text>
</comment>
<dbReference type="Pfam" id="PF00182">
    <property type="entry name" value="Glyco_hydro_19"/>
    <property type="match status" value="1"/>
</dbReference>
<evidence type="ECO:0000313" key="4">
    <source>
        <dbReference type="Proteomes" id="UP000478090"/>
    </source>
</evidence>
<feature type="chain" id="PRO_5047543599" description="Glycoside hydrolase family 19 catalytic domain-containing protein" evidence="1">
    <location>
        <begin position="22"/>
        <end position="233"/>
    </location>
</feature>